<dbReference type="OrthoDB" id="6401570at2"/>
<dbReference type="KEGG" id="lyj:FKV23_06080"/>
<gene>
    <name evidence="2" type="ORF">FKV23_06080</name>
</gene>
<keyword evidence="3" id="KW-1185">Reference proteome</keyword>
<evidence type="ECO:0000259" key="1">
    <source>
        <dbReference type="Pfam" id="PF11008"/>
    </source>
</evidence>
<dbReference type="InterPro" id="IPR022548">
    <property type="entry name" value="DUF2846"/>
</dbReference>
<organism evidence="2 3">
    <name type="scientific">Marilutibacter alkalisoli</name>
    <dbReference type="NCBI Taxonomy" id="2591633"/>
    <lineage>
        <taxon>Bacteria</taxon>
        <taxon>Pseudomonadati</taxon>
        <taxon>Pseudomonadota</taxon>
        <taxon>Gammaproteobacteria</taxon>
        <taxon>Lysobacterales</taxon>
        <taxon>Lysobacteraceae</taxon>
        <taxon>Marilutibacter</taxon>
    </lineage>
</organism>
<proteinExistence type="predicted"/>
<name>A0A514BQN0_9GAMM</name>
<feature type="domain" description="DUF2846" evidence="1">
    <location>
        <begin position="44"/>
        <end position="127"/>
    </location>
</feature>
<protein>
    <submittedName>
        <fullName evidence="2">DUF2846 domain-containing protein</fullName>
    </submittedName>
</protein>
<reference evidence="2 3" key="1">
    <citation type="submission" date="2019-06" db="EMBL/GenBank/DDBJ databases">
        <title>Lysobacter alkalisoli sp. nov. isolated from saline-alkali soil.</title>
        <authorList>
            <person name="Sun J.-Q."/>
            <person name="Xu L."/>
        </authorList>
    </citation>
    <scope>NUCLEOTIDE SEQUENCE [LARGE SCALE GENOMIC DNA]</scope>
    <source>
        <strain evidence="2 3">SJ-36</strain>
    </source>
</reference>
<dbReference type="Proteomes" id="UP000317199">
    <property type="component" value="Chromosome"/>
</dbReference>
<evidence type="ECO:0000313" key="2">
    <source>
        <dbReference type="EMBL" id="QDH69713.1"/>
    </source>
</evidence>
<accession>A0A514BQN0</accession>
<dbReference type="EMBL" id="CP041242">
    <property type="protein sequence ID" value="QDH69713.1"/>
    <property type="molecule type" value="Genomic_DNA"/>
</dbReference>
<dbReference type="Pfam" id="PF11008">
    <property type="entry name" value="DUF2846"/>
    <property type="match status" value="1"/>
</dbReference>
<sequence length="172" mass="18604">MDTSMEADMISRMVLIASLLTVLVGCSTIPTENPAFVGVEPTRNDSALVYLYRPKNFTGGGVRIHANLNNRQLATLPNCSFTYAYLPPGEYTVSTTSSPSFSQTPEPISFKAQSGQKQFYLLDIDGSFSIIPVGPITVGTSSTSMTWRNTNESDAVRLMTGCYLVQASDPQG</sequence>
<dbReference type="AlphaFoldDB" id="A0A514BQN0"/>
<evidence type="ECO:0000313" key="3">
    <source>
        <dbReference type="Proteomes" id="UP000317199"/>
    </source>
</evidence>